<gene>
    <name evidence="1" type="ORF">BJ970_002568</name>
</gene>
<evidence type="ECO:0000313" key="1">
    <source>
        <dbReference type="EMBL" id="MBB5155034.1"/>
    </source>
</evidence>
<dbReference type="Proteomes" id="UP000584374">
    <property type="component" value="Unassembled WGS sequence"/>
</dbReference>
<comment type="caution">
    <text evidence="1">The sequence shown here is derived from an EMBL/GenBank/DDBJ whole genome shotgun (WGS) entry which is preliminary data.</text>
</comment>
<protein>
    <recommendedName>
        <fullName evidence="3">Primosomal protein</fullName>
    </recommendedName>
</protein>
<dbReference type="RefSeq" id="WP_184726447.1">
    <property type="nucleotide sequence ID" value="NZ_JACHIW010000001.1"/>
</dbReference>
<name>A0A840Q3F1_9PSEU</name>
<accession>A0A840Q3F1</accession>
<evidence type="ECO:0008006" key="3">
    <source>
        <dbReference type="Google" id="ProtNLM"/>
    </source>
</evidence>
<proteinExistence type="predicted"/>
<sequence>MAQDIVPIELGLPQGDVVTLWAPRWREDGEEWEAFLGYEDDLYAFPDAARLAAFVRTAGEHDLDDHPAWHVVPALSAVELSPDEDHQYDLVGVPELVAEPLDTWTINELADIVEIARSLADVCELDAVHDVLDAADGFAMLDQGTLAFSGKDGQRRWTDLCKVVVERWDELLDAIDAVVTTPDVPAEAVATAETELAEALEADADDEGAGTAEASTVDDIEEVELGFWGEVGIDPIRIITSTGEHYSLRCYLDDDPVFLGTDGKIDVFPTPRALARFIADDSAVEDTDLARVATWPQVRQKATAGDLRVEVDPENTYVLTGLDADLGAGPSEVDSTQLDLAEELLMDAATWAGDDSVERALQPSERLGWLVSFVLRPSPNRLPPSAPFDAEVAAWRKLVEALEERFRTH</sequence>
<evidence type="ECO:0000313" key="2">
    <source>
        <dbReference type="Proteomes" id="UP000584374"/>
    </source>
</evidence>
<organism evidence="1 2">
    <name type="scientific">Saccharopolyspora phatthalungensis</name>
    <dbReference type="NCBI Taxonomy" id="664693"/>
    <lineage>
        <taxon>Bacteria</taxon>
        <taxon>Bacillati</taxon>
        <taxon>Actinomycetota</taxon>
        <taxon>Actinomycetes</taxon>
        <taxon>Pseudonocardiales</taxon>
        <taxon>Pseudonocardiaceae</taxon>
        <taxon>Saccharopolyspora</taxon>
    </lineage>
</organism>
<dbReference type="AlphaFoldDB" id="A0A840Q3F1"/>
<reference evidence="1 2" key="1">
    <citation type="submission" date="2020-08" db="EMBL/GenBank/DDBJ databases">
        <title>Sequencing the genomes of 1000 actinobacteria strains.</title>
        <authorList>
            <person name="Klenk H.-P."/>
        </authorList>
    </citation>
    <scope>NUCLEOTIDE SEQUENCE [LARGE SCALE GENOMIC DNA]</scope>
    <source>
        <strain evidence="1 2">DSM 45584</strain>
    </source>
</reference>
<dbReference type="EMBL" id="JACHIW010000001">
    <property type="protein sequence ID" value="MBB5155034.1"/>
    <property type="molecule type" value="Genomic_DNA"/>
</dbReference>
<keyword evidence="2" id="KW-1185">Reference proteome</keyword>